<protein>
    <submittedName>
        <fullName evidence="1">Uncharacterized protein</fullName>
    </submittedName>
</protein>
<gene>
    <name evidence="1" type="ORF">GQE99_18605</name>
</gene>
<dbReference type="AlphaFoldDB" id="A0A845M4S9"/>
<accession>A0A845M4S9</accession>
<reference evidence="1 2" key="1">
    <citation type="submission" date="2019-12" db="EMBL/GenBank/DDBJ databases">
        <title>Maritimibacter sp. nov. sp. isolated from sea sand.</title>
        <authorList>
            <person name="Kim J."/>
            <person name="Jeong S.E."/>
            <person name="Jung H.S."/>
            <person name="Jeon C.O."/>
        </authorList>
    </citation>
    <scope>NUCLEOTIDE SEQUENCE [LARGE SCALE GENOMIC DNA]</scope>
    <source>
        <strain evidence="1 2">DP07</strain>
    </source>
</reference>
<sequence length="107" mass="12240">MCTNTEDLNRIADRLDDPSRAIFHLSILAISERRELLANDLLTLTYAEPRLDGDVQLPADEELLRMLHSLPEGERGPWLRALMALNEDGDGMRMIRLLGLMRRRTAN</sequence>
<evidence type="ECO:0000313" key="1">
    <source>
        <dbReference type="EMBL" id="MZR15035.1"/>
    </source>
</evidence>
<evidence type="ECO:0000313" key="2">
    <source>
        <dbReference type="Proteomes" id="UP000467322"/>
    </source>
</evidence>
<comment type="caution">
    <text evidence="1">The sequence shown here is derived from an EMBL/GenBank/DDBJ whole genome shotgun (WGS) entry which is preliminary data.</text>
</comment>
<dbReference type="RefSeq" id="WP_161353394.1">
    <property type="nucleotide sequence ID" value="NZ_WTUX01000021.1"/>
</dbReference>
<proteinExistence type="predicted"/>
<dbReference type="Proteomes" id="UP000467322">
    <property type="component" value="Unassembled WGS sequence"/>
</dbReference>
<organism evidence="1 2">
    <name type="scientific">Maritimibacter harenae</name>
    <dbReference type="NCBI Taxonomy" id="2606218"/>
    <lineage>
        <taxon>Bacteria</taxon>
        <taxon>Pseudomonadati</taxon>
        <taxon>Pseudomonadota</taxon>
        <taxon>Alphaproteobacteria</taxon>
        <taxon>Rhodobacterales</taxon>
        <taxon>Roseobacteraceae</taxon>
        <taxon>Maritimibacter</taxon>
    </lineage>
</organism>
<name>A0A845M4S9_9RHOB</name>
<keyword evidence="2" id="KW-1185">Reference proteome</keyword>
<dbReference type="EMBL" id="WTUX01000021">
    <property type="protein sequence ID" value="MZR15035.1"/>
    <property type="molecule type" value="Genomic_DNA"/>
</dbReference>